<comment type="caution">
    <text evidence="4">The sequence shown here is derived from an EMBL/GenBank/DDBJ whole genome shotgun (WGS) entry which is preliminary data.</text>
</comment>
<feature type="compositionally biased region" description="Acidic residues" evidence="1">
    <location>
        <begin position="57"/>
        <end position="94"/>
    </location>
</feature>
<keyword evidence="2" id="KW-0812">Transmembrane</keyword>
<evidence type="ECO:0000313" key="5">
    <source>
        <dbReference type="Proteomes" id="UP000523007"/>
    </source>
</evidence>
<accession>A0A7W7W6N5</accession>
<evidence type="ECO:0000313" key="4">
    <source>
        <dbReference type="EMBL" id="MBB4935040.1"/>
    </source>
</evidence>
<keyword evidence="5" id="KW-1185">Reference proteome</keyword>
<dbReference type="InterPro" id="IPR010427">
    <property type="entry name" value="DUF1023"/>
</dbReference>
<proteinExistence type="predicted"/>
<evidence type="ECO:0000256" key="1">
    <source>
        <dbReference type="SAM" id="MobiDB-lite"/>
    </source>
</evidence>
<feature type="domain" description="DUF1023" evidence="3">
    <location>
        <begin position="297"/>
        <end position="463"/>
    </location>
</feature>
<feature type="region of interest" description="Disordered" evidence="1">
    <location>
        <begin position="55"/>
        <end position="109"/>
    </location>
</feature>
<evidence type="ECO:0000259" key="3">
    <source>
        <dbReference type="Pfam" id="PF06259"/>
    </source>
</evidence>
<dbReference type="RefSeq" id="WP_184584828.1">
    <property type="nucleotide sequence ID" value="NZ_JACHJT010000002.1"/>
</dbReference>
<sequence>MPRRNQAVERGASLIEYGGVLLLVAAIAVTVFGSGIPNQVFGLISDALACVGQEGDCSAEDSDQAAPDEEPDPDTGGDPDSDTGGDPADPDAPVEVDPAPEMSGDWDDGVVTQATDLGAGIEDGAGDVACLAHLCENEEFQDTWGDVGDTAVNADPAIWDGENGGPETHNVVFGFGGDDPELAPDPDASPEEVNDWWEDLDPGERAEVMQEEPEHIRDLNGIPAIVRNNLNQDFLEEETQRRLEEEGMTLEEAREIPSDSEDEDLPDELVELRELVKLEDTLNDEDGDEYYLLALDPEEERSIVSRGNPDTADNVSTLVPGTGIGWEAMNGQLGRAEDLHEAASAADEEAENASIAWIGYDTPNWGQALSNYHARGGKDELVGFQDGLRATHEGPPSNNTVIGHSYGSTAVGESAQSRLFSSDSLDADNLIFTGSPGAMSDEVEDLEIDPDNVHATRSKDDEIVGDFRAGLHGQDVTSEEYGANVFESKPEPGSESDDDDGIGHSDYFDNPDDSQMVYMGDVIAGKK</sequence>
<feature type="compositionally biased region" description="Basic and acidic residues" evidence="1">
    <location>
        <begin position="243"/>
        <end position="257"/>
    </location>
</feature>
<evidence type="ECO:0000256" key="2">
    <source>
        <dbReference type="SAM" id="Phobius"/>
    </source>
</evidence>
<feature type="transmembrane region" description="Helical" evidence="2">
    <location>
        <begin position="12"/>
        <end position="36"/>
    </location>
</feature>
<feature type="region of interest" description="Disordered" evidence="1">
    <location>
        <begin position="472"/>
        <end position="515"/>
    </location>
</feature>
<reference evidence="4 5" key="1">
    <citation type="submission" date="2020-08" db="EMBL/GenBank/DDBJ databases">
        <title>Sequencing the genomes of 1000 actinobacteria strains.</title>
        <authorList>
            <person name="Klenk H.-P."/>
        </authorList>
    </citation>
    <scope>NUCLEOTIDE SEQUENCE [LARGE SCALE GENOMIC DNA]</scope>
    <source>
        <strain evidence="4 5">DSM 102030</strain>
    </source>
</reference>
<dbReference type="EMBL" id="JACHJT010000002">
    <property type="protein sequence ID" value="MBB4935040.1"/>
    <property type="molecule type" value="Genomic_DNA"/>
</dbReference>
<protein>
    <submittedName>
        <fullName evidence="4">Flp pilus assembly pilin Flp</fullName>
    </submittedName>
</protein>
<keyword evidence="2" id="KW-1133">Transmembrane helix</keyword>
<dbReference type="Pfam" id="PF06259">
    <property type="entry name" value="Abhydrolase_8"/>
    <property type="match status" value="1"/>
</dbReference>
<organism evidence="4 5">
    <name type="scientific">Lipingzhangella halophila</name>
    <dbReference type="NCBI Taxonomy" id="1783352"/>
    <lineage>
        <taxon>Bacteria</taxon>
        <taxon>Bacillati</taxon>
        <taxon>Actinomycetota</taxon>
        <taxon>Actinomycetes</taxon>
        <taxon>Streptosporangiales</taxon>
        <taxon>Nocardiopsidaceae</taxon>
        <taxon>Lipingzhangella</taxon>
    </lineage>
</organism>
<name>A0A7W7W6N5_9ACTN</name>
<gene>
    <name evidence="4" type="ORF">F4561_005934</name>
</gene>
<feature type="region of interest" description="Disordered" evidence="1">
    <location>
        <begin position="243"/>
        <end position="264"/>
    </location>
</feature>
<dbReference type="Proteomes" id="UP000523007">
    <property type="component" value="Unassembled WGS sequence"/>
</dbReference>
<dbReference type="AlphaFoldDB" id="A0A7W7W6N5"/>
<keyword evidence="2" id="KW-0472">Membrane</keyword>